<sequence>MPVFVPVNPPPVPENAGADALDSTISATPLLRIEEQIRNLVDEYKVALKAWADGQLEEAFRKFDALCNHSLLSQPQETPIEQECTAYSSEYGGMDINYLRALVFMNAGRLHIISNGGPDVCTSLESLGNLESIDSQTAPLFNNKAVLRKAFAFFMEALRFGNADASRYLAIGQCALYASVSSKSSEDMLFTHVQFSINQVKHPEASTDPVCASDEIADGSLGSVVEDGNIKLSDATNATSNGPDESGGDESTRGVKRRGSQSEDEIPVKRRSTRFIERATLGSMGSSSGTGVSNQVQGAVGSTRTAPSRSNVRRALTMAFEPIESPAMQTGCELANTCIEDASSICGYMRADWTQLMKGATDMHGLAMDELCIRQYRLVESWSEYEASVITGNMERAKASILECRRLIQQASYEAERPEIVVCSFSRAPITLSLIERRLEHLSLFTKLHEAEQLAANDPNSAAALLDSAIKPFSENVSNALAFSQTISATRLLSSLHNKLGNTRKETAAIMYELYLYISRMLASDENADSSLPARQLVEHCVDCLRRIQQLSNSDDLVYQSLSSSNMSKPLRYFVAQLVTLSLGFSGYFATDPPGECPAVSLEARFIGMSIWLAAALTSKANIVQFEPPQLDSVLAVNIETNSTPTSDATVPTDASAGSVEVPDIRMQFMSSIHSLLGERGLCTAAHGALLLHLLSVCNNCLRFDKDNAVCWDMAAACLRCLFDIKLHGSDAEMHLCEHIDMDETAANLVFTLIEADLLDTLRSRKGTGLRSDLKAIVDKTGSVLGDIDTAKYPRLGMNMDIIDDYLDGLSMPSFAQVESALCSERDVKVPVACLPVKEGIKDSGILPAYLTLPFVRAITQHELLLARMRSGHSRPVEEYDNIIEDYKLNVALNPESPEAWYHLGQAHSDLANELLLGTASEILGSKYDIAVLQRAAVSCAIQAKQLLSSPDNMRSLSGLCDKAFVEDEESGESALYEQTRKLHIRVYSFTGNLLYRIASRPLSLLAFQILPSNVLISDGADSDEERQEWDVGKWKASGVVDGNFSNTNSTADAITRSLTRRFVAAPSHQRIYKITRRLLANAVRLDSTNWRWVYMLGKAMAKLNDTLSACACYLKAVYLAIAANGKHSALSTSSCAWPTHGPGSNTAASYQIAISNVPEAAMNAVYKLLSTLAKHLYSSSINADTAIRFIESLPFSAVGGTSVNEKPDARFASSGPIEPKSKAVLGTIYSLANQVCAADKRRWHHRLVYLLAWIGHSVMGESEQAKQTLQTLLQTRSSNRQLASFYKPDFEAPGKHYLYLEKYTGLYIDVLIATSDIEGVQNLLRKLKRCSDFLFDSPALLLRANSAEAATLQKMVHDLNCPRFVVDGLGKEHIVLQNALSGASDTQEFSVTRHCRLNRTQFNCARDFARDNISFFVAFQEHISNILAAIEKKKPETNGNADKASGSSTADSTISATDKVEKAQKAIEQYLDTATKAMSLFDLLLEQKKKYSEDADMLSKLNDNLADLYILVLSSYGQERISILIHPHQADDVDELVSMCRKLAAQLASLQALKRPSGSFWQRILFDEASNESSQQYKLLDPLLEFNINKLLDSIRDARALQPNPFVRNKPRSDIVQQAPQAARVASVSSNPDIPS</sequence>
<feature type="compositionally biased region" description="Polar residues" evidence="4">
    <location>
        <begin position="234"/>
        <end position="243"/>
    </location>
</feature>
<dbReference type="InterPro" id="IPR033053">
    <property type="entry name" value="Hir3/CABIN1"/>
</dbReference>
<feature type="region of interest" description="Disordered" evidence="4">
    <location>
        <begin position="233"/>
        <end position="308"/>
    </location>
</feature>
<accession>A0ABQ8PP56</accession>
<feature type="region of interest" description="Disordered" evidence="4">
    <location>
        <begin position="1618"/>
        <end position="1637"/>
    </location>
</feature>
<evidence type="ECO:0000256" key="1">
    <source>
        <dbReference type="ARBA" id="ARBA00004123"/>
    </source>
</evidence>
<comment type="subcellular location">
    <subcellularLocation>
        <location evidence="1">Nucleus</location>
    </subcellularLocation>
</comment>
<protein>
    <submittedName>
        <fullName evidence="5">Histone transcription regulator 3</fullName>
    </submittedName>
</protein>
<gene>
    <name evidence="5" type="primary">HIR3</name>
    <name evidence="5" type="ORF">EDC05_002370</name>
</gene>
<dbReference type="InterPro" id="IPR011990">
    <property type="entry name" value="TPR-like_helical_dom_sf"/>
</dbReference>
<evidence type="ECO:0000313" key="5">
    <source>
        <dbReference type="EMBL" id="KAJ1993112.1"/>
    </source>
</evidence>
<dbReference type="PANTHER" id="PTHR15502:SF7">
    <property type="entry name" value="CALCINEURIN-BINDING PROTEIN CABIN-1"/>
    <property type="match status" value="1"/>
</dbReference>
<name>A0ABQ8PP56_9FUNG</name>
<comment type="similarity">
    <text evidence="2">Belongs to the HIR3 family.</text>
</comment>
<feature type="region of interest" description="Disordered" evidence="4">
    <location>
        <begin position="1437"/>
        <end position="1456"/>
    </location>
</feature>
<feature type="compositionally biased region" description="Polar residues" evidence="4">
    <location>
        <begin position="1628"/>
        <end position="1637"/>
    </location>
</feature>
<feature type="compositionally biased region" description="Low complexity" evidence="4">
    <location>
        <begin position="1445"/>
        <end position="1456"/>
    </location>
</feature>
<dbReference type="SUPFAM" id="SSF48452">
    <property type="entry name" value="TPR-like"/>
    <property type="match status" value="1"/>
</dbReference>
<feature type="compositionally biased region" description="Low complexity" evidence="4">
    <location>
        <begin position="282"/>
        <end position="293"/>
    </location>
</feature>
<organism evidence="5 6">
    <name type="scientific">Coemansia umbellata</name>
    <dbReference type="NCBI Taxonomy" id="1424467"/>
    <lineage>
        <taxon>Eukaryota</taxon>
        <taxon>Fungi</taxon>
        <taxon>Fungi incertae sedis</taxon>
        <taxon>Zoopagomycota</taxon>
        <taxon>Kickxellomycotina</taxon>
        <taxon>Kickxellomycetes</taxon>
        <taxon>Kickxellales</taxon>
        <taxon>Kickxellaceae</taxon>
        <taxon>Coemansia</taxon>
    </lineage>
</organism>
<evidence type="ECO:0000256" key="4">
    <source>
        <dbReference type="SAM" id="MobiDB-lite"/>
    </source>
</evidence>
<evidence type="ECO:0000256" key="2">
    <source>
        <dbReference type="ARBA" id="ARBA00007335"/>
    </source>
</evidence>
<feature type="compositionally biased region" description="Polar residues" evidence="4">
    <location>
        <begin position="294"/>
        <end position="308"/>
    </location>
</feature>
<dbReference type="PANTHER" id="PTHR15502">
    <property type="entry name" value="CALCINEURIN-BINDING PROTEIN CABIN 1-RELATED"/>
    <property type="match status" value="1"/>
</dbReference>
<evidence type="ECO:0000313" key="6">
    <source>
        <dbReference type="Proteomes" id="UP001151295"/>
    </source>
</evidence>
<proteinExistence type="inferred from homology"/>
<comment type="caution">
    <text evidence="5">The sequence shown here is derived from an EMBL/GenBank/DDBJ whole genome shotgun (WGS) entry which is preliminary data.</text>
</comment>
<keyword evidence="3" id="KW-0539">Nucleus</keyword>
<keyword evidence="6" id="KW-1185">Reference proteome</keyword>
<dbReference type="EMBL" id="JANBQD010000021">
    <property type="protein sequence ID" value="KAJ1993112.1"/>
    <property type="molecule type" value="Genomic_DNA"/>
</dbReference>
<dbReference type="Proteomes" id="UP001151295">
    <property type="component" value="Unassembled WGS sequence"/>
</dbReference>
<evidence type="ECO:0000256" key="3">
    <source>
        <dbReference type="ARBA" id="ARBA00023242"/>
    </source>
</evidence>
<reference evidence="5" key="1">
    <citation type="submission" date="2022-07" db="EMBL/GenBank/DDBJ databases">
        <title>Phylogenomic reconstructions and comparative analyses of Kickxellomycotina fungi.</title>
        <authorList>
            <person name="Reynolds N.K."/>
            <person name="Stajich J.E."/>
            <person name="Barry K."/>
            <person name="Grigoriev I.V."/>
            <person name="Crous P."/>
            <person name="Smith M.E."/>
        </authorList>
    </citation>
    <scope>NUCLEOTIDE SEQUENCE</scope>
    <source>
        <strain evidence="5">BCRC 34882</strain>
    </source>
</reference>